<comment type="caution">
    <text evidence="1">The sequence shown here is derived from an EMBL/GenBank/DDBJ whole genome shotgun (WGS) entry which is preliminary data.</text>
</comment>
<organism evidence="1 2">
    <name type="scientific">Coemansia furcata</name>
    <dbReference type="NCBI Taxonomy" id="417177"/>
    <lineage>
        <taxon>Eukaryota</taxon>
        <taxon>Fungi</taxon>
        <taxon>Fungi incertae sedis</taxon>
        <taxon>Zoopagomycota</taxon>
        <taxon>Kickxellomycotina</taxon>
        <taxon>Kickxellomycetes</taxon>
        <taxon>Kickxellales</taxon>
        <taxon>Kickxellaceae</taxon>
        <taxon>Coemansia</taxon>
    </lineage>
</organism>
<keyword evidence="2" id="KW-1185">Reference proteome</keyword>
<protein>
    <submittedName>
        <fullName evidence="1">Uncharacterized protein</fullName>
    </submittedName>
</protein>
<dbReference type="Proteomes" id="UP001140096">
    <property type="component" value="Unassembled WGS sequence"/>
</dbReference>
<accession>A0ACC1L1M5</accession>
<evidence type="ECO:0000313" key="1">
    <source>
        <dbReference type="EMBL" id="KAJ2799151.1"/>
    </source>
</evidence>
<name>A0ACC1L1M5_9FUNG</name>
<dbReference type="EMBL" id="JANBUP010002739">
    <property type="protein sequence ID" value="KAJ2799151.1"/>
    <property type="molecule type" value="Genomic_DNA"/>
</dbReference>
<sequence>MANSAASKLRLLVKPLMRDVVFRIHPDFYANEPIIRQKNQESVQRLQELMRPIFEDMNAAHSRAELSAAFQAKITSKPIEVGFREGGDSELSSVVFSFNRARTPSLPQLQAQRTADLLSLCTSIKIQINPTVLDDIKAAVHAMGAGLSKPATLEAAMVDSAVARFQAARDREAKANRERRQASASSNVAEELARHLRRQQHFDKGTRHTGPAQVKLNRDNVYFAPNVPPNAYSRILAHIDSKLPLLDYGSWANLPVM</sequence>
<gene>
    <name evidence="1" type="ORF">H4S07_005516</name>
</gene>
<proteinExistence type="predicted"/>
<evidence type="ECO:0000313" key="2">
    <source>
        <dbReference type="Proteomes" id="UP001140096"/>
    </source>
</evidence>
<feature type="non-terminal residue" evidence="1">
    <location>
        <position position="257"/>
    </location>
</feature>
<reference evidence="1" key="1">
    <citation type="submission" date="2022-07" db="EMBL/GenBank/DDBJ databases">
        <title>Phylogenomic reconstructions and comparative analyses of Kickxellomycotina fungi.</title>
        <authorList>
            <person name="Reynolds N.K."/>
            <person name="Stajich J.E."/>
            <person name="Barry K."/>
            <person name="Grigoriev I.V."/>
            <person name="Crous P."/>
            <person name="Smith M.E."/>
        </authorList>
    </citation>
    <scope>NUCLEOTIDE SEQUENCE</scope>
    <source>
        <strain evidence="1">CBS 102833</strain>
    </source>
</reference>